<evidence type="ECO:0000256" key="2">
    <source>
        <dbReference type="ARBA" id="ARBA00005029"/>
    </source>
</evidence>
<dbReference type="InterPro" id="IPR010961">
    <property type="entry name" value="4pyrrol_synth_NH2levulA_synth"/>
</dbReference>
<dbReference type="InterPro" id="IPR015421">
    <property type="entry name" value="PyrdxlP-dep_Trfase_major"/>
</dbReference>
<dbReference type="SUPFAM" id="SSF53383">
    <property type="entry name" value="PLP-dependent transferases"/>
    <property type="match status" value="1"/>
</dbReference>
<keyword evidence="9" id="KW-0350">Heme biosynthesis</keyword>
<comment type="pathway">
    <text evidence="2">Porphyrin-containing compound metabolism; protoporphyrin-IX biosynthesis; 5-aminolevulinate from glycine: step 1/1.</text>
</comment>
<dbReference type="InterPro" id="IPR004839">
    <property type="entry name" value="Aminotransferase_I/II_large"/>
</dbReference>
<comment type="subunit">
    <text evidence="4">Homodimer.</text>
</comment>
<keyword evidence="19" id="KW-1185">Reference proteome</keyword>
<name>A0A7G1KPZ6_9NOCA</name>
<comment type="catalytic activity">
    <reaction evidence="14">
        <text>succinyl-CoA + glycine + H(+) = 5-aminolevulinate + CO2 + CoA</text>
        <dbReference type="Rhea" id="RHEA:12921"/>
        <dbReference type="ChEBI" id="CHEBI:15378"/>
        <dbReference type="ChEBI" id="CHEBI:16526"/>
        <dbReference type="ChEBI" id="CHEBI:57287"/>
        <dbReference type="ChEBI" id="CHEBI:57292"/>
        <dbReference type="ChEBI" id="CHEBI:57305"/>
        <dbReference type="ChEBI" id="CHEBI:356416"/>
        <dbReference type="EC" id="2.3.1.37"/>
    </reaction>
</comment>
<reference evidence="18 19" key="1">
    <citation type="submission" date="2020-08" db="EMBL/GenBank/DDBJ databases">
        <title>Genome Sequencing of Nocardia wallacei strain FMUON74 and assembly.</title>
        <authorList>
            <person name="Toyokawa M."/>
            <person name="Uesaka K."/>
        </authorList>
    </citation>
    <scope>NUCLEOTIDE SEQUENCE [LARGE SCALE GENOMIC DNA]</scope>
    <source>
        <strain evidence="18 19">FMUON74</strain>
    </source>
</reference>
<dbReference type="PROSITE" id="PS00599">
    <property type="entry name" value="AA_TRANSFER_CLASS_2"/>
    <property type="match status" value="1"/>
</dbReference>
<evidence type="ECO:0000256" key="3">
    <source>
        <dbReference type="ARBA" id="ARBA00008392"/>
    </source>
</evidence>
<evidence type="ECO:0000313" key="18">
    <source>
        <dbReference type="EMBL" id="BCK55929.1"/>
    </source>
</evidence>
<dbReference type="NCBIfam" id="TIGR01821">
    <property type="entry name" value="5aminolev_synth"/>
    <property type="match status" value="1"/>
</dbReference>
<evidence type="ECO:0000256" key="5">
    <source>
        <dbReference type="ARBA" id="ARBA00013187"/>
    </source>
</evidence>
<evidence type="ECO:0000313" key="19">
    <source>
        <dbReference type="Proteomes" id="UP000516173"/>
    </source>
</evidence>
<keyword evidence="8 16" id="KW-0663">Pyridoxal phosphate</keyword>
<comment type="cofactor">
    <cofactor evidence="1 16">
        <name>pyridoxal 5'-phosphate</name>
        <dbReference type="ChEBI" id="CHEBI:597326"/>
    </cofactor>
</comment>
<accession>A0A7G1KPZ6</accession>
<dbReference type="UniPathway" id="UPA00251">
    <property type="reaction ID" value="UER00375"/>
</dbReference>
<dbReference type="InterPro" id="IPR015424">
    <property type="entry name" value="PyrdxlP-dep_Trfase"/>
</dbReference>
<evidence type="ECO:0000256" key="12">
    <source>
        <dbReference type="ARBA" id="ARBA00031945"/>
    </source>
</evidence>
<dbReference type="GO" id="GO:0008710">
    <property type="term" value="F:8-amino-7-oxononanoate synthase activity"/>
    <property type="evidence" value="ECO:0007669"/>
    <property type="project" value="UniProtKB-EC"/>
</dbReference>
<keyword evidence="7" id="KW-0808">Transferase</keyword>
<feature type="domain" description="Aminotransferase class I/classII large" evidence="17">
    <location>
        <begin position="63"/>
        <end position="405"/>
    </location>
</feature>
<dbReference type="Proteomes" id="UP000516173">
    <property type="component" value="Chromosome"/>
</dbReference>
<dbReference type="CDD" id="cd06454">
    <property type="entry name" value="KBL_like"/>
    <property type="match status" value="1"/>
</dbReference>
<comment type="similarity">
    <text evidence="3 16">Belongs to the class-II pyridoxal-phosphate-dependent aminotransferase family.</text>
</comment>
<dbReference type="FunFam" id="3.40.640.10:FF:000006">
    <property type="entry name" value="5-aminolevulinate synthase, mitochondrial"/>
    <property type="match status" value="1"/>
</dbReference>
<protein>
    <recommendedName>
        <fullName evidence="11">5-aminolevulinic acid synthase</fullName>
        <ecNumber evidence="6">2.3.1.37</ecNumber>
        <ecNumber evidence="5">2.3.1.47</ecNumber>
    </recommendedName>
    <alternativeName>
        <fullName evidence="12">Delta-ALA synthase</fullName>
    </alternativeName>
    <alternativeName>
        <fullName evidence="13">Delta-aminolevulinate synthase</fullName>
    </alternativeName>
</protein>
<evidence type="ECO:0000256" key="15">
    <source>
        <dbReference type="ARBA" id="ARBA00047715"/>
    </source>
</evidence>
<keyword evidence="10" id="KW-0012">Acyltransferase</keyword>
<dbReference type="AlphaFoldDB" id="A0A7G1KPZ6"/>
<evidence type="ECO:0000256" key="4">
    <source>
        <dbReference type="ARBA" id="ARBA00011738"/>
    </source>
</evidence>
<sequence length="419" mass="45076">MHCAAHQAESDSIAMTQLLEFFSREVEQLGEGRRHFLEIGRRAGHFPSAIAHGAAGGGEREVSVWCSNDYLGMGQAPFVLDAVKAAVDRYGAGSGGSRNISGTNRYHVLLEQELAALHGKESALLFSTGYTANDGALSVLAGRTRDTIVFSDEKNHASLIDGIRHSRADKHVFRHNDTAHLAELLAAADPARPKLVVFESVYSMDGDIAPLAEIADLARRFGATTYIDEVHAIGMYGPRGAGIAAREGLADEFTVVMGTLAKAFGTIGGYVAGPAPLIEAVRAFSRSFIFTTSLPPAIAAGALAAVRHLSRSEVERTRLRANAQLLHRLLNGHGIPFISPMSHIVSVFIGDERLCRRASALLLERYGIYVQPIDAPSVRPGEAILRVAPSATHDATDVEKFATALDDIWRELDIPRAAR</sequence>
<dbReference type="EMBL" id="AP023396">
    <property type="protein sequence ID" value="BCK55929.1"/>
    <property type="molecule type" value="Genomic_DNA"/>
</dbReference>
<dbReference type="GO" id="GO:0003870">
    <property type="term" value="F:5-aminolevulinate synthase activity"/>
    <property type="evidence" value="ECO:0007669"/>
    <property type="project" value="UniProtKB-EC"/>
</dbReference>
<evidence type="ECO:0000256" key="9">
    <source>
        <dbReference type="ARBA" id="ARBA00023133"/>
    </source>
</evidence>
<gene>
    <name evidence="18" type="primary">hemA_1</name>
    <name evidence="18" type="ORF">NWFMUON74_37010</name>
</gene>
<dbReference type="PANTHER" id="PTHR13693:SF102">
    <property type="entry name" value="2-AMINO-3-KETOBUTYRATE COENZYME A LIGASE, MITOCHONDRIAL"/>
    <property type="match status" value="1"/>
</dbReference>
<dbReference type="EC" id="2.3.1.47" evidence="5"/>
<dbReference type="GO" id="GO:0030170">
    <property type="term" value="F:pyridoxal phosphate binding"/>
    <property type="evidence" value="ECO:0007669"/>
    <property type="project" value="InterPro"/>
</dbReference>
<evidence type="ECO:0000256" key="7">
    <source>
        <dbReference type="ARBA" id="ARBA00022679"/>
    </source>
</evidence>
<dbReference type="KEGG" id="nwl:NWFMUON74_37010"/>
<dbReference type="PANTHER" id="PTHR13693">
    <property type="entry name" value="CLASS II AMINOTRANSFERASE/8-AMINO-7-OXONONANOATE SYNTHASE"/>
    <property type="match status" value="1"/>
</dbReference>
<dbReference type="Gene3D" id="3.90.1150.10">
    <property type="entry name" value="Aspartate Aminotransferase, domain 1"/>
    <property type="match status" value="1"/>
</dbReference>
<evidence type="ECO:0000256" key="11">
    <source>
        <dbReference type="ARBA" id="ARBA00031691"/>
    </source>
</evidence>
<evidence type="ECO:0000256" key="14">
    <source>
        <dbReference type="ARBA" id="ARBA00047654"/>
    </source>
</evidence>
<evidence type="ECO:0000256" key="8">
    <source>
        <dbReference type="ARBA" id="ARBA00022898"/>
    </source>
</evidence>
<dbReference type="EC" id="2.3.1.37" evidence="6"/>
<dbReference type="Gene3D" id="3.40.640.10">
    <property type="entry name" value="Type I PLP-dependent aspartate aminotransferase-like (Major domain)"/>
    <property type="match status" value="1"/>
</dbReference>
<dbReference type="Pfam" id="PF00155">
    <property type="entry name" value="Aminotran_1_2"/>
    <property type="match status" value="1"/>
</dbReference>
<comment type="catalytic activity">
    <reaction evidence="15">
        <text>6-carboxyhexanoyl-[ACP] + L-alanine + H(+) = (8S)-8-amino-7-oxononanoate + holo-[ACP] + CO2</text>
        <dbReference type="Rhea" id="RHEA:42288"/>
        <dbReference type="Rhea" id="RHEA-COMP:9685"/>
        <dbReference type="Rhea" id="RHEA-COMP:9955"/>
        <dbReference type="ChEBI" id="CHEBI:15378"/>
        <dbReference type="ChEBI" id="CHEBI:16526"/>
        <dbReference type="ChEBI" id="CHEBI:57972"/>
        <dbReference type="ChEBI" id="CHEBI:64479"/>
        <dbReference type="ChEBI" id="CHEBI:78846"/>
        <dbReference type="ChEBI" id="CHEBI:149468"/>
        <dbReference type="EC" id="2.3.1.47"/>
    </reaction>
</comment>
<evidence type="ECO:0000256" key="16">
    <source>
        <dbReference type="RuleBase" id="RU003693"/>
    </source>
</evidence>
<evidence type="ECO:0000256" key="10">
    <source>
        <dbReference type="ARBA" id="ARBA00023315"/>
    </source>
</evidence>
<evidence type="ECO:0000256" key="13">
    <source>
        <dbReference type="ARBA" id="ARBA00032773"/>
    </source>
</evidence>
<dbReference type="GO" id="GO:0006782">
    <property type="term" value="P:protoporphyrinogen IX biosynthetic process"/>
    <property type="evidence" value="ECO:0007669"/>
    <property type="project" value="UniProtKB-UniPathway"/>
</dbReference>
<dbReference type="InterPro" id="IPR001917">
    <property type="entry name" value="Aminotrans_II_pyridoxalP_BS"/>
</dbReference>
<evidence type="ECO:0000259" key="17">
    <source>
        <dbReference type="Pfam" id="PF00155"/>
    </source>
</evidence>
<dbReference type="InterPro" id="IPR015422">
    <property type="entry name" value="PyrdxlP-dep_Trfase_small"/>
</dbReference>
<dbReference type="InterPro" id="IPR050087">
    <property type="entry name" value="AON_synthase_class-II"/>
</dbReference>
<evidence type="ECO:0000256" key="1">
    <source>
        <dbReference type="ARBA" id="ARBA00001933"/>
    </source>
</evidence>
<organism evidence="18 19">
    <name type="scientific">Nocardia wallacei</name>
    <dbReference type="NCBI Taxonomy" id="480035"/>
    <lineage>
        <taxon>Bacteria</taxon>
        <taxon>Bacillati</taxon>
        <taxon>Actinomycetota</taxon>
        <taxon>Actinomycetes</taxon>
        <taxon>Mycobacteriales</taxon>
        <taxon>Nocardiaceae</taxon>
        <taxon>Nocardia</taxon>
    </lineage>
</organism>
<evidence type="ECO:0000256" key="6">
    <source>
        <dbReference type="ARBA" id="ARBA00013257"/>
    </source>
</evidence>
<proteinExistence type="inferred from homology"/>